<dbReference type="EMBL" id="JANQDX010000016">
    <property type="protein sequence ID" value="KAL0910501.1"/>
    <property type="molecule type" value="Genomic_DNA"/>
</dbReference>
<evidence type="ECO:0000256" key="7">
    <source>
        <dbReference type="SAM" id="MobiDB-lite"/>
    </source>
</evidence>
<feature type="compositionally biased region" description="Low complexity" evidence="7">
    <location>
        <begin position="211"/>
        <end position="223"/>
    </location>
</feature>
<dbReference type="PANTHER" id="PTHR33057:SF26">
    <property type="entry name" value="TRANSCRIPTION REPRESSOR OFP13"/>
    <property type="match status" value="1"/>
</dbReference>
<feature type="compositionally biased region" description="Acidic residues" evidence="7">
    <location>
        <begin position="231"/>
        <end position="241"/>
    </location>
</feature>
<feature type="domain" description="OVATE" evidence="8">
    <location>
        <begin position="145"/>
        <end position="206"/>
    </location>
</feature>
<sequence>MASQRAKRSSNMGRKLCLSSLFFFRIRDAPKTLSTFSSSRGWPCCILPKTQSFRASAAAAAAADDIFKTVNSIYFDSQDSFLTFSEDEMQSFTATSVSGDFSGEYYTSVVRRLTSDRLFFDPGEASASIMVKAKASGGVLFKQSIAMTVDSEDPGRDFRVSMEEMVAANGVKDWEKLVELFVWFLRANGKENHGFIFGAFLELLVGLSTSSSSSSSSSTSSSSFVSRSLEIEELQEESEFC</sequence>
<keyword evidence="10" id="KW-1185">Reference proteome</keyword>
<dbReference type="PROSITE" id="PS51754">
    <property type="entry name" value="OVATE"/>
    <property type="match status" value="1"/>
</dbReference>
<dbReference type="InterPro" id="IPR038933">
    <property type="entry name" value="Ovate"/>
</dbReference>
<evidence type="ECO:0000313" key="10">
    <source>
        <dbReference type="Proteomes" id="UP001552299"/>
    </source>
</evidence>
<keyword evidence="2 6" id="KW-0678">Repressor</keyword>
<comment type="caution">
    <text evidence="9">The sequence shown here is derived from an EMBL/GenBank/DDBJ whole genome shotgun (WGS) entry which is preliminary data.</text>
</comment>
<evidence type="ECO:0000256" key="2">
    <source>
        <dbReference type="ARBA" id="ARBA00022491"/>
    </source>
</evidence>
<dbReference type="GO" id="GO:0005634">
    <property type="term" value="C:nucleus"/>
    <property type="evidence" value="ECO:0007669"/>
    <property type="project" value="UniProtKB-SubCell"/>
</dbReference>
<evidence type="ECO:0000259" key="8">
    <source>
        <dbReference type="PROSITE" id="PS51754"/>
    </source>
</evidence>
<comment type="subcellular location">
    <subcellularLocation>
        <location evidence="1 6">Nucleus</location>
    </subcellularLocation>
</comment>
<reference evidence="9 10" key="1">
    <citation type="journal article" date="2024" name="Plant Biotechnol. J.">
        <title>Dendrobium thyrsiflorum genome and its molecular insights into genes involved in important horticultural traits.</title>
        <authorList>
            <person name="Chen B."/>
            <person name="Wang J.Y."/>
            <person name="Zheng P.J."/>
            <person name="Li K.L."/>
            <person name="Liang Y.M."/>
            <person name="Chen X.F."/>
            <person name="Zhang C."/>
            <person name="Zhao X."/>
            <person name="He X."/>
            <person name="Zhang G.Q."/>
            <person name="Liu Z.J."/>
            <person name="Xu Q."/>
        </authorList>
    </citation>
    <scope>NUCLEOTIDE SEQUENCE [LARGE SCALE GENOMIC DNA]</scope>
    <source>
        <strain evidence="9">GZMU011</strain>
    </source>
</reference>
<evidence type="ECO:0000256" key="6">
    <source>
        <dbReference type="RuleBase" id="RU367028"/>
    </source>
</evidence>
<evidence type="ECO:0000256" key="1">
    <source>
        <dbReference type="ARBA" id="ARBA00004123"/>
    </source>
</evidence>
<evidence type="ECO:0000256" key="3">
    <source>
        <dbReference type="ARBA" id="ARBA00023015"/>
    </source>
</evidence>
<protein>
    <recommendedName>
        <fullName evidence="6">Transcription repressor</fullName>
    </recommendedName>
    <alternativeName>
        <fullName evidence="6">Ovate family protein</fullName>
    </alternativeName>
</protein>
<keyword evidence="3 6" id="KW-0805">Transcription regulation</keyword>
<dbReference type="AlphaFoldDB" id="A0ABD0UD62"/>
<dbReference type="NCBIfam" id="TIGR01568">
    <property type="entry name" value="A_thal_3678"/>
    <property type="match status" value="1"/>
</dbReference>
<feature type="region of interest" description="Disordered" evidence="7">
    <location>
        <begin position="211"/>
        <end position="241"/>
    </location>
</feature>
<evidence type="ECO:0000256" key="5">
    <source>
        <dbReference type="ARBA" id="ARBA00023242"/>
    </source>
</evidence>
<proteinExistence type="predicted"/>
<organism evidence="9 10">
    <name type="scientific">Dendrobium thyrsiflorum</name>
    <name type="common">Pinecone-like raceme dendrobium</name>
    <name type="synonym">Orchid</name>
    <dbReference type="NCBI Taxonomy" id="117978"/>
    <lineage>
        <taxon>Eukaryota</taxon>
        <taxon>Viridiplantae</taxon>
        <taxon>Streptophyta</taxon>
        <taxon>Embryophyta</taxon>
        <taxon>Tracheophyta</taxon>
        <taxon>Spermatophyta</taxon>
        <taxon>Magnoliopsida</taxon>
        <taxon>Liliopsida</taxon>
        <taxon>Asparagales</taxon>
        <taxon>Orchidaceae</taxon>
        <taxon>Epidendroideae</taxon>
        <taxon>Malaxideae</taxon>
        <taxon>Dendrobiinae</taxon>
        <taxon>Dendrobium</taxon>
    </lineage>
</organism>
<dbReference type="InterPro" id="IPR006458">
    <property type="entry name" value="Ovate_C"/>
</dbReference>
<evidence type="ECO:0000256" key="4">
    <source>
        <dbReference type="ARBA" id="ARBA00023163"/>
    </source>
</evidence>
<gene>
    <name evidence="9" type="ORF">M5K25_021490</name>
</gene>
<accession>A0ABD0UD62</accession>
<keyword evidence="5 6" id="KW-0539">Nucleus</keyword>
<evidence type="ECO:0000313" key="9">
    <source>
        <dbReference type="EMBL" id="KAL0910501.1"/>
    </source>
</evidence>
<keyword evidence="4 6" id="KW-0804">Transcription</keyword>
<dbReference type="PANTHER" id="PTHR33057">
    <property type="entry name" value="TRANSCRIPTION REPRESSOR OFP7-RELATED"/>
    <property type="match status" value="1"/>
</dbReference>
<dbReference type="Pfam" id="PF04844">
    <property type="entry name" value="Ovate"/>
    <property type="match status" value="1"/>
</dbReference>
<dbReference type="GO" id="GO:0045892">
    <property type="term" value="P:negative regulation of DNA-templated transcription"/>
    <property type="evidence" value="ECO:0007669"/>
    <property type="project" value="UniProtKB-UniRule"/>
</dbReference>
<name>A0ABD0UD62_DENTH</name>
<comment type="function">
    <text evidence="6">Transcriptional repressor that regulates multiple aspects of plant growth and development.</text>
</comment>
<dbReference type="Proteomes" id="UP001552299">
    <property type="component" value="Unassembled WGS sequence"/>
</dbReference>